<name>A0A226E1Q4_FOLCA</name>
<reference evidence="2 3" key="1">
    <citation type="submission" date="2015-12" db="EMBL/GenBank/DDBJ databases">
        <title>The genome of Folsomia candida.</title>
        <authorList>
            <person name="Faddeeva A."/>
            <person name="Derks M.F."/>
            <person name="Anvar Y."/>
            <person name="Smit S."/>
            <person name="Van Straalen N."/>
            <person name="Roelofs D."/>
        </authorList>
    </citation>
    <scope>NUCLEOTIDE SEQUENCE [LARGE SCALE GENOMIC DNA]</scope>
    <source>
        <strain evidence="2 3">VU population</strain>
        <tissue evidence="2">Whole body</tissue>
    </source>
</reference>
<protein>
    <recommendedName>
        <fullName evidence="4">L-Fucosyltransferase</fullName>
    </recommendedName>
</protein>
<feature type="compositionally biased region" description="Basic and acidic residues" evidence="1">
    <location>
        <begin position="211"/>
        <end position="220"/>
    </location>
</feature>
<gene>
    <name evidence="2" type="ORF">Fcan01_13915</name>
</gene>
<proteinExistence type="predicted"/>
<dbReference type="EMBL" id="LNIX01000008">
    <property type="protein sequence ID" value="OXA50907.1"/>
    <property type="molecule type" value="Genomic_DNA"/>
</dbReference>
<evidence type="ECO:0000313" key="2">
    <source>
        <dbReference type="EMBL" id="OXA50907.1"/>
    </source>
</evidence>
<organism evidence="2 3">
    <name type="scientific">Folsomia candida</name>
    <name type="common">Springtail</name>
    <dbReference type="NCBI Taxonomy" id="158441"/>
    <lineage>
        <taxon>Eukaryota</taxon>
        <taxon>Metazoa</taxon>
        <taxon>Ecdysozoa</taxon>
        <taxon>Arthropoda</taxon>
        <taxon>Hexapoda</taxon>
        <taxon>Collembola</taxon>
        <taxon>Entomobryomorpha</taxon>
        <taxon>Isotomoidea</taxon>
        <taxon>Isotomidae</taxon>
        <taxon>Proisotominae</taxon>
        <taxon>Folsomia</taxon>
    </lineage>
</organism>
<comment type="caution">
    <text evidence="2">The sequence shown here is derived from an EMBL/GenBank/DDBJ whole genome shotgun (WGS) entry which is preliminary data.</text>
</comment>
<accession>A0A226E1Q4</accession>
<evidence type="ECO:0008006" key="4">
    <source>
        <dbReference type="Google" id="ProtNLM"/>
    </source>
</evidence>
<feature type="non-terminal residue" evidence="2">
    <location>
        <position position="1"/>
    </location>
</feature>
<sequence length="220" mass="26033">FRVFYDQAVEGWYSSDYPLNRHVLRVDDRDLLYQAEKPLPSDKLIIIKDYCQSEVFFKDYIPVRDTEIKEMFQLQMTPEELARPPFRHWIDLISAAGENSVAIHIRRGDYAKLENNYGENYWLTPISFYQRGMKMMFEKLNVSKDVSFFVFSDQINDVHHELGRLLFDDDVQAYDKCKQHVQLVGSLSEQECEKSHYRSSLPPTNANHPSRRGEQEVQRV</sequence>
<dbReference type="Proteomes" id="UP000198287">
    <property type="component" value="Unassembled WGS sequence"/>
</dbReference>
<evidence type="ECO:0000313" key="3">
    <source>
        <dbReference type="Proteomes" id="UP000198287"/>
    </source>
</evidence>
<dbReference type="AlphaFoldDB" id="A0A226E1Q4"/>
<keyword evidence="3" id="KW-1185">Reference proteome</keyword>
<evidence type="ECO:0000256" key="1">
    <source>
        <dbReference type="SAM" id="MobiDB-lite"/>
    </source>
</evidence>
<dbReference type="OrthoDB" id="3226at2759"/>
<feature type="region of interest" description="Disordered" evidence="1">
    <location>
        <begin position="194"/>
        <end position="220"/>
    </location>
</feature>